<organism evidence="1 2">
    <name type="scientific">Pisolithus tinctorius Marx 270</name>
    <dbReference type="NCBI Taxonomy" id="870435"/>
    <lineage>
        <taxon>Eukaryota</taxon>
        <taxon>Fungi</taxon>
        <taxon>Dikarya</taxon>
        <taxon>Basidiomycota</taxon>
        <taxon>Agaricomycotina</taxon>
        <taxon>Agaricomycetes</taxon>
        <taxon>Agaricomycetidae</taxon>
        <taxon>Boletales</taxon>
        <taxon>Sclerodermatineae</taxon>
        <taxon>Pisolithaceae</taxon>
        <taxon>Pisolithus</taxon>
    </lineage>
</organism>
<accession>A0A0C3PUE1</accession>
<dbReference type="AlphaFoldDB" id="A0A0C3PUE1"/>
<dbReference type="InParanoid" id="A0A0C3PUE1"/>
<dbReference type="EMBL" id="KN831947">
    <property type="protein sequence ID" value="KIO12851.1"/>
    <property type="molecule type" value="Genomic_DNA"/>
</dbReference>
<keyword evidence="2" id="KW-1185">Reference proteome</keyword>
<dbReference type="HOGENOM" id="CLU_2484237_0_0_1"/>
<evidence type="ECO:0000313" key="1">
    <source>
        <dbReference type="EMBL" id="KIO12851.1"/>
    </source>
</evidence>
<proteinExistence type="predicted"/>
<evidence type="ECO:0000313" key="2">
    <source>
        <dbReference type="Proteomes" id="UP000054217"/>
    </source>
</evidence>
<dbReference type="Proteomes" id="UP000054217">
    <property type="component" value="Unassembled WGS sequence"/>
</dbReference>
<gene>
    <name evidence="1" type="ORF">M404DRAFT_698682</name>
</gene>
<reference evidence="2" key="2">
    <citation type="submission" date="2015-01" db="EMBL/GenBank/DDBJ databases">
        <title>Evolutionary Origins and Diversification of the Mycorrhizal Mutualists.</title>
        <authorList>
            <consortium name="DOE Joint Genome Institute"/>
            <consortium name="Mycorrhizal Genomics Consortium"/>
            <person name="Kohler A."/>
            <person name="Kuo A."/>
            <person name="Nagy L.G."/>
            <person name="Floudas D."/>
            <person name="Copeland A."/>
            <person name="Barry K.W."/>
            <person name="Cichocki N."/>
            <person name="Veneault-Fourrey C."/>
            <person name="LaButti K."/>
            <person name="Lindquist E.A."/>
            <person name="Lipzen A."/>
            <person name="Lundell T."/>
            <person name="Morin E."/>
            <person name="Murat C."/>
            <person name="Riley R."/>
            <person name="Ohm R."/>
            <person name="Sun H."/>
            <person name="Tunlid A."/>
            <person name="Henrissat B."/>
            <person name="Grigoriev I.V."/>
            <person name="Hibbett D.S."/>
            <person name="Martin F."/>
        </authorList>
    </citation>
    <scope>NUCLEOTIDE SEQUENCE [LARGE SCALE GENOMIC DNA]</scope>
    <source>
        <strain evidence="2">Marx 270</strain>
    </source>
</reference>
<name>A0A0C3PUE1_PISTI</name>
<protein>
    <submittedName>
        <fullName evidence="1">Uncharacterized protein</fullName>
    </submittedName>
</protein>
<sequence>MNAHAYPDFAGTNIIIALSCVKLPNLIIPNQILVVHASEALGKVGIQACRNSEASREETWRVDGLWDLANLVQVWRLLTGGTMDQEE</sequence>
<reference evidence="1 2" key="1">
    <citation type="submission" date="2014-04" db="EMBL/GenBank/DDBJ databases">
        <authorList>
            <consortium name="DOE Joint Genome Institute"/>
            <person name="Kuo A."/>
            <person name="Kohler A."/>
            <person name="Costa M.D."/>
            <person name="Nagy L.G."/>
            <person name="Floudas D."/>
            <person name="Copeland A."/>
            <person name="Barry K.W."/>
            <person name="Cichocki N."/>
            <person name="Veneault-Fourrey C."/>
            <person name="LaButti K."/>
            <person name="Lindquist E.A."/>
            <person name="Lipzen A."/>
            <person name="Lundell T."/>
            <person name="Morin E."/>
            <person name="Murat C."/>
            <person name="Sun H."/>
            <person name="Tunlid A."/>
            <person name="Henrissat B."/>
            <person name="Grigoriev I.V."/>
            <person name="Hibbett D.S."/>
            <person name="Martin F."/>
            <person name="Nordberg H.P."/>
            <person name="Cantor M.N."/>
            <person name="Hua S.X."/>
        </authorList>
    </citation>
    <scope>NUCLEOTIDE SEQUENCE [LARGE SCALE GENOMIC DNA]</scope>
    <source>
        <strain evidence="1 2">Marx 270</strain>
    </source>
</reference>